<dbReference type="InterPro" id="IPR017907">
    <property type="entry name" value="Znf_RING_CS"/>
</dbReference>
<feature type="region of interest" description="Disordered" evidence="8">
    <location>
        <begin position="167"/>
        <end position="233"/>
    </location>
</feature>
<name>A0AAN9Y8W6_9HEMI</name>
<dbReference type="Gene3D" id="3.30.40.10">
    <property type="entry name" value="Zinc/RING finger domain, C3HC4 (zinc finger)"/>
    <property type="match status" value="1"/>
</dbReference>
<keyword evidence="1" id="KW-0808">Transferase</keyword>
<feature type="compositionally biased region" description="Polar residues" evidence="8">
    <location>
        <begin position="219"/>
        <end position="231"/>
    </location>
</feature>
<dbReference type="GO" id="GO:0005829">
    <property type="term" value="C:cytosol"/>
    <property type="evidence" value="ECO:0007669"/>
    <property type="project" value="TreeGrafter"/>
</dbReference>
<dbReference type="Pfam" id="PF13923">
    <property type="entry name" value="zf-C3HC4_2"/>
    <property type="match status" value="1"/>
</dbReference>
<dbReference type="Proteomes" id="UP001367676">
    <property type="component" value="Unassembled WGS sequence"/>
</dbReference>
<feature type="compositionally biased region" description="Basic and acidic residues" evidence="8">
    <location>
        <begin position="180"/>
        <end position="196"/>
    </location>
</feature>
<dbReference type="PANTHER" id="PTHR15067:SF4">
    <property type="entry name" value="E3 UBIQUITIN-PROTEIN LIGASE RNF8"/>
    <property type="match status" value="1"/>
</dbReference>
<keyword evidence="3 6" id="KW-0863">Zinc-finger</keyword>
<feature type="compositionally biased region" description="Polar residues" evidence="8">
    <location>
        <begin position="74"/>
        <end position="109"/>
    </location>
</feature>
<dbReference type="GO" id="GO:0070936">
    <property type="term" value="P:protein K48-linked ubiquitination"/>
    <property type="evidence" value="ECO:0007669"/>
    <property type="project" value="TreeGrafter"/>
</dbReference>
<evidence type="ECO:0000256" key="2">
    <source>
        <dbReference type="ARBA" id="ARBA00022723"/>
    </source>
</evidence>
<dbReference type="SUPFAM" id="SSF57850">
    <property type="entry name" value="RING/U-box"/>
    <property type="match status" value="1"/>
</dbReference>
<dbReference type="GO" id="GO:0006511">
    <property type="term" value="P:ubiquitin-dependent protein catabolic process"/>
    <property type="evidence" value="ECO:0007669"/>
    <property type="project" value="TreeGrafter"/>
</dbReference>
<feature type="compositionally biased region" description="Low complexity" evidence="8">
    <location>
        <begin position="524"/>
        <end position="538"/>
    </location>
</feature>
<sequence length="683" mass="75352">MDRKRTSAAPLLLENGPVHNASQDNPFYQQFPSLEPKICKLSPVLPFSLTQDHKFSTPFKEELLDLWSDLSNYGPTSQSELSNRPLSCRQEQSSEASDCSPSTSQTRKQVNFPDYNVNDDVPIVDLADSPNSQKSYSSEEDTDEVIYEGTLQDEFHMDGSVVCIDNGDHENENSLPAGDQIEKESIIRSQDTKDFEPSTNASELSTRGQLSGIDHELNSDSSESQRTSLKSPLNDMLEKKLSDLERSASSLPVLEKELKRLREKTKQLEEDKRSKEELGQTISNLIDDKTNLKTENESLTSIASMLEKENSALKQKCETLEKAAEKATKCTGDNLIDENCCVRTKELRDKMTEALENEFKCSICEEMFIEATVTNCNHVFCAHCLSEWMKKKKDCPYCRKHVLQQCRAPVIDEFVLTICKLLSDQMYADRLQVVQERKILSSKKVPQPTLSRKSAGGAVRVVPIANLRNMPPTPRTMSQGPYMRSLNATLSGLNYYPSLLDDTMGSYDGNYYSVASYHASGTSTATATSSMTSTSSSTVPAPPVQIRPLDARIARPQGSSTQSTATVSPSMHVSSTSSTATMSASGTAPLPATSPASPSTALNSGYPYPWPRSINDPLNGYLTNNSLYNSSRPTVSAMNPFSTIDETPTSSMTQTTSHRTSSSISAALSNRMMYLTPQNAQDL</sequence>
<dbReference type="InterPro" id="IPR013083">
    <property type="entry name" value="Znf_RING/FYVE/PHD"/>
</dbReference>
<evidence type="ECO:0000259" key="9">
    <source>
        <dbReference type="PROSITE" id="PS50089"/>
    </source>
</evidence>
<evidence type="ECO:0000256" key="8">
    <source>
        <dbReference type="SAM" id="MobiDB-lite"/>
    </source>
</evidence>
<evidence type="ECO:0000256" key="7">
    <source>
        <dbReference type="SAM" id="Coils"/>
    </source>
</evidence>
<protein>
    <recommendedName>
        <fullName evidence="9">RING-type domain-containing protein</fullName>
    </recommendedName>
</protein>
<evidence type="ECO:0000313" key="11">
    <source>
        <dbReference type="Proteomes" id="UP001367676"/>
    </source>
</evidence>
<keyword evidence="4" id="KW-0833">Ubl conjugation pathway</keyword>
<dbReference type="PROSITE" id="PS50089">
    <property type="entry name" value="ZF_RING_2"/>
    <property type="match status" value="1"/>
</dbReference>
<dbReference type="PROSITE" id="PS00518">
    <property type="entry name" value="ZF_RING_1"/>
    <property type="match status" value="1"/>
</dbReference>
<evidence type="ECO:0000256" key="3">
    <source>
        <dbReference type="ARBA" id="ARBA00022771"/>
    </source>
</evidence>
<evidence type="ECO:0000256" key="1">
    <source>
        <dbReference type="ARBA" id="ARBA00022679"/>
    </source>
</evidence>
<dbReference type="GO" id="GO:0008270">
    <property type="term" value="F:zinc ion binding"/>
    <property type="evidence" value="ECO:0007669"/>
    <property type="project" value="UniProtKB-KW"/>
</dbReference>
<keyword evidence="5" id="KW-0862">Zinc</keyword>
<feature type="region of interest" description="Disordered" evidence="8">
    <location>
        <begin position="1"/>
        <end position="24"/>
    </location>
</feature>
<feature type="region of interest" description="Disordered" evidence="8">
    <location>
        <begin position="524"/>
        <end position="600"/>
    </location>
</feature>
<dbReference type="AlphaFoldDB" id="A0AAN9Y8W6"/>
<feature type="region of interest" description="Disordered" evidence="8">
    <location>
        <begin position="633"/>
        <end position="665"/>
    </location>
</feature>
<evidence type="ECO:0000256" key="4">
    <source>
        <dbReference type="ARBA" id="ARBA00022786"/>
    </source>
</evidence>
<evidence type="ECO:0000256" key="6">
    <source>
        <dbReference type="PROSITE-ProRule" id="PRU00175"/>
    </source>
</evidence>
<dbReference type="PANTHER" id="PTHR15067">
    <property type="entry name" value="E3 UBIQUITIN-PROTEIN LIGASE RNF8"/>
    <property type="match status" value="1"/>
</dbReference>
<evidence type="ECO:0000256" key="5">
    <source>
        <dbReference type="ARBA" id="ARBA00022833"/>
    </source>
</evidence>
<dbReference type="InterPro" id="IPR001841">
    <property type="entry name" value="Znf_RING"/>
</dbReference>
<gene>
    <name evidence="10" type="ORF">V9T40_009543</name>
</gene>
<comment type="caution">
    <text evidence="10">The sequence shown here is derived from an EMBL/GenBank/DDBJ whole genome shotgun (WGS) entry which is preliminary data.</text>
</comment>
<dbReference type="SMART" id="SM00184">
    <property type="entry name" value="RING"/>
    <property type="match status" value="1"/>
</dbReference>
<feature type="coiled-coil region" evidence="7">
    <location>
        <begin position="244"/>
        <end position="330"/>
    </location>
</feature>
<dbReference type="EMBL" id="JBBCAQ010000010">
    <property type="protein sequence ID" value="KAK7602102.1"/>
    <property type="molecule type" value="Genomic_DNA"/>
</dbReference>
<feature type="region of interest" description="Disordered" evidence="8">
    <location>
        <begin position="74"/>
        <end position="143"/>
    </location>
</feature>
<keyword evidence="2" id="KW-0479">Metal-binding</keyword>
<accession>A0AAN9Y8W6</accession>
<keyword evidence="7" id="KW-0175">Coiled coil</keyword>
<feature type="compositionally biased region" description="Polar residues" evidence="8">
    <location>
        <begin position="197"/>
        <end position="209"/>
    </location>
</feature>
<reference evidence="10 11" key="1">
    <citation type="submission" date="2024-03" db="EMBL/GenBank/DDBJ databases">
        <title>Adaptation during the transition from Ophiocordyceps entomopathogen to insect associate is accompanied by gene loss and intensified selection.</title>
        <authorList>
            <person name="Ward C.M."/>
            <person name="Onetto C.A."/>
            <person name="Borneman A.R."/>
        </authorList>
    </citation>
    <scope>NUCLEOTIDE SEQUENCE [LARGE SCALE GENOMIC DNA]</scope>
    <source>
        <strain evidence="10">AWRI1</strain>
        <tissue evidence="10">Single Adult Female</tissue>
    </source>
</reference>
<keyword evidence="11" id="KW-1185">Reference proteome</keyword>
<feature type="domain" description="RING-type" evidence="9">
    <location>
        <begin position="361"/>
        <end position="399"/>
    </location>
</feature>
<feature type="compositionally biased region" description="Low complexity" evidence="8">
    <location>
        <begin position="566"/>
        <end position="600"/>
    </location>
</feature>
<dbReference type="GO" id="GO:0061630">
    <property type="term" value="F:ubiquitin protein ligase activity"/>
    <property type="evidence" value="ECO:0007669"/>
    <property type="project" value="TreeGrafter"/>
</dbReference>
<proteinExistence type="predicted"/>
<dbReference type="GO" id="GO:0000151">
    <property type="term" value="C:ubiquitin ligase complex"/>
    <property type="evidence" value="ECO:0007669"/>
    <property type="project" value="TreeGrafter"/>
</dbReference>
<organism evidence="10 11">
    <name type="scientific">Parthenolecanium corni</name>
    <dbReference type="NCBI Taxonomy" id="536013"/>
    <lineage>
        <taxon>Eukaryota</taxon>
        <taxon>Metazoa</taxon>
        <taxon>Ecdysozoa</taxon>
        <taxon>Arthropoda</taxon>
        <taxon>Hexapoda</taxon>
        <taxon>Insecta</taxon>
        <taxon>Pterygota</taxon>
        <taxon>Neoptera</taxon>
        <taxon>Paraneoptera</taxon>
        <taxon>Hemiptera</taxon>
        <taxon>Sternorrhyncha</taxon>
        <taxon>Coccoidea</taxon>
        <taxon>Coccidae</taxon>
        <taxon>Parthenolecanium</taxon>
    </lineage>
</organism>
<evidence type="ECO:0000313" key="10">
    <source>
        <dbReference type="EMBL" id="KAK7602102.1"/>
    </source>
</evidence>